<reference evidence="2" key="1">
    <citation type="submission" date="2021-06" db="EMBL/GenBank/DDBJ databases">
        <title>Comparative genomics, transcriptomics and evolutionary studies reveal genomic signatures of adaptation to plant cell wall in hemibiotrophic fungi.</title>
        <authorList>
            <consortium name="DOE Joint Genome Institute"/>
            <person name="Baroncelli R."/>
            <person name="Diaz J.F."/>
            <person name="Benocci T."/>
            <person name="Peng M."/>
            <person name="Battaglia E."/>
            <person name="Haridas S."/>
            <person name="Andreopoulos W."/>
            <person name="Labutti K."/>
            <person name="Pangilinan J."/>
            <person name="Floch G.L."/>
            <person name="Makela M.R."/>
            <person name="Henrissat B."/>
            <person name="Grigoriev I.V."/>
            <person name="Crouch J.A."/>
            <person name="De Vries R.P."/>
            <person name="Sukno S.A."/>
            <person name="Thon M.R."/>
        </authorList>
    </citation>
    <scope>NUCLEOTIDE SEQUENCE</scope>
    <source>
        <strain evidence="2">CBS 102054</strain>
    </source>
</reference>
<dbReference type="GeneID" id="85467354"/>
<organism evidence="2 3">
    <name type="scientific">Colletotrichum phormii</name>
    <dbReference type="NCBI Taxonomy" id="359342"/>
    <lineage>
        <taxon>Eukaryota</taxon>
        <taxon>Fungi</taxon>
        <taxon>Dikarya</taxon>
        <taxon>Ascomycota</taxon>
        <taxon>Pezizomycotina</taxon>
        <taxon>Sordariomycetes</taxon>
        <taxon>Hypocreomycetidae</taxon>
        <taxon>Glomerellales</taxon>
        <taxon>Glomerellaceae</taxon>
        <taxon>Colletotrichum</taxon>
        <taxon>Colletotrichum acutatum species complex</taxon>
    </lineage>
</organism>
<feature type="compositionally biased region" description="Basic and acidic residues" evidence="1">
    <location>
        <begin position="88"/>
        <end position="100"/>
    </location>
</feature>
<dbReference type="AlphaFoldDB" id="A0AAI9ZVR7"/>
<dbReference type="RefSeq" id="XP_060447717.1">
    <property type="nucleotide sequence ID" value="XM_060582492.1"/>
</dbReference>
<dbReference type="Proteomes" id="UP001243989">
    <property type="component" value="Unassembled WGS sequence"/>
</dbReference>
<dbReference type="EMBL" id="JAHMHQ010000006">
    <property type="protein sequence ID" value="KAK1639110.1"/>
    <property type="molecule type" value="Genomic_DNA"/>
</dbReference>
<name>A0AAI9ZVR7_9PEZI</name>
<gene>
    <name evidence="2" type="ORF">BDP81DRAFT_197006</name>
</gene>
<evidence type="ECO:0000313" key="3">
    <source>
        <dbReference type="Proteomes" id="UP001243989"/>
    </source>
</evidence>
<sequence>MAGAILIQRPAAVASSGYSNTYAFQYRSLSARLSVWEDWFGSTRTNRGQDNLAKKWFKHRTVAALPQSATFMTDHSFTGRQASSFEAGKCDPHESTEVSRERRHSAPRQSDGCYLPAESSSPSSPPSEVDMMDKHTTGCPGHSIYACLYDEAV</sequence>
<evidence type="ECO:0000256" key="1">
    <source>
        <dbReference type="SAM" id="MobiDB-lite"/>
    </source>
</evidence>
<comment type="caution">
    <text evidence="2">The sequence shown here is derived from an EMBL/GenBank/DDBJ whole genome shotgun (WGS) entry which is preliminary data.</text>
</comment>
<keyword evidence="3" id="KW-1185">Reference proteome</keyword>
<feature type="region of interest" description="Disordered" evidence="1">
    <location>
        <begin position="82"/>
        <end position="135"/>
    </location>
</feature>
<protein>
    <submittedName>
        <fullName evidence="2">Uncharacterized protein</fullName>
    </submittedName>
</protein>
<proteinExistence type="predicted"/>
<evidence type="ECO:0000313" key="2">
    <source>
        <dbReference type="EMBL" id="KAK1639110.1"/>
    </source>
</evidence>
<accession>A0AAI9ZVR7</accession>